<dbReference type="InterPro" id="IPR002321">
    <property type="entry name" value="Cyt_c_II"/>
</dbReference>
<sequence length="146" mass="15580">MKIIKPIMAGAFIALATAAIAHTGVKDPNVKARMDGMSAIGQAVKTIGTMMKGETAFDGAAVDAALAEIENRAARIPERFEENVITPKSEARPTIWESTDDFNEKALTLETLAATRQGTVSGPDDLRPLMGEIGATCKSCHSEYRD</sequence>
<dbReference type="InterPro" id="IPR012127">
    <property type="entry name" value="Cyt_c_prime"/>
</dbReference>
<dbReference type="EMBL" id="JAHUZE010000002">
    <property type="protein sequence ID" value="MBV7379676.1"/>
    <property type="molecule type" value="Genomic_DNA"/>
</dbReference>
<accession>A0ABS6T548</accession>
<name>A0ABS6T548_9RHOB</name>
<evidence type="ECO:0000313" key="2">
    <source>
        <dbReference type="EMBL" id="MBV7379676.1"/>
    </source>
</evidence>
<reference evidence="2 3" key="1">
    <citation type="submission" date="2021-05" db="EMBL/GenBank/DDBJ databases">
        <title>Culturable bacteria isolated from Daya Bay.</title>
        <authorList>
            <person name="Zheng W."/>
            <person name="Yu S."/>
            <person name="Huang Y."/>
        </authorList>
    </citation>
    <scope>NUCLEOTIDE SEQUENCE [LARGE SCALE GENOMIC DNA]</scope>
    <source>
        <strain evidence="2 3">DP4N28-5</strain>
    </source>
</reference>
<evidence type="ECO:0000313" key="3">
    <source>
        <dbReference type="Proteomes" id="UP000756530"/>
    </source>
</evidence>
<comment type="caution">
    <text evidence="2">The sequence shown here is derived from an EMBL/GenBank/DDBJ whole genome shotgun (WGS) entry which is preliminary data.</text>
</comment>
<evidence type="ECO:0000256" key="1">
    <source>
        <dbReference type="SAM" id="SignalP"/>
    </source>
</evidence>
<gene>
    <name evidence="2" type="ORF">KJP28_12150</name>
</gene>
<organism evidence="2 3">
    <name type="scientific">Maritimibacter dapengensis</name>
    <dbReference type="NCBI Taxonomy" id="2836868"/>
    <lineage>
        <taxon>Bacteria</taxon>
        <taxon>Pseudomonadati</taxon>
        <taxon>Pseudomonadota</taxon>
        <taxon>Alphaproteobacteria</taxon>
        <taxon>Rhodobacterales</taxon>
        <taxon>Roseobacteraceae</taxon>
        <taxon>Maritimibacter</taxon>
    </lineage>
</organism>
<dbReference type="PIRSF" id="PIRSF000027">
    <property type="entry name" value="Cytc_c_prime"/>
    <property type="match status" value="1"/>
</dbReference>
<proteinExistence type="predicted"/>
<dbReference type="PROSITE" id="PS51009">
    <property type="entry name" value="CYTCII"/>
    <property type="match status" value="1"/>
</dbReference>
<dbReference type="Pfam" id="PF01322">
    <property type="entry name" value="Cytochrom_C_2"/>
    <property type="match status" value="1"/>
</dbReference>
<dbReference type="RefSeq" id="WP_218392786.1">
    <property type="nucleotide sequence ID" value="NZ_JAHUZE010000002.1"/>
</dbReference>
<protein>
    <submittedName>
        <fullName evidence="2">Cytochrome c</fullName>
    </submittedName>
</protein>
<keyword evidence="1" id="KW-0732">Signal</keyword>
<dbReference type="Proteomes" id="UP000756530">
    <property type="component" value="Unassembled WGS sequence"/>
</dbReference>
<keyword evidence="3" id="KW-1185">Reference proteome</keyword>
<feature type="chain" id="PRO_5045050030" evidence="1">
    <location>
        <begin position="22"/>
        <end position="146"/>
    </location>
</feature>
<feature type="signal peptide" evidence="1">
    <location>
        <begin position="1"/>
        <end position="21"/>
    </location>
</feature>